<reference evidence="2" key="1">
    <citation type="submission" date="2018-05" db="EMBL/GenBank/DDBJ databases">
        <title>Draft genome of Mucuna pruriens seed.</title>
        <authorList>
            <person name="Nnadi N.E."/>
            <person name="Vos R."/>
            <person name="Hasami M.H."/>
            <person name="Devisetty U.K."/>
            <person name="Aguiy J.C."/>
        </authorList>
    </citation>
    <scope>NUCLEOTIDE SEQUENCE [LARGE SCALE GENOMIC DNA]</scope>
    <source>
        <strain evidence="2">JCA_2017</strain>
    </source>
</reference>
<name>A0A371G9P4_MUCPR</name>
<accession>A0A371G9P4</accession>
<organism evidence="2 3">
    <name type="scientific">Mucuna pruriens</name>
    <name type="common">Velvet bean</name>
    <name type="synonym">Dolichos pruriens</name>
    <dbReference type="NCBI Taxonomy" id="157652"/>
    <lineage>
        <taxon>Eukaryota</taxon>
        <taxon>Viridiplantae</taxon>
        <taxon>Streptophyta</taxon>
        <taxon>Embryophyta</taxon>
        <taxon>Tracheophyta</taxon>
        <taxon>Spermatophyta</taxon>
        <taxon>Magnoliopsida</taxon>
        <taxon>eudicotyledons</taxon>
        <taxon>Gunneridae</taxon>
        <taxon>Pentapetalae</taxon>
        <taxon>rosids</taxon>
        <taxon>fabids</taxon>
        <taxon>Fabales</taxon>
        <taxon>Fabaceae</taxon>
        <taxon>Papilionoideae</taxon>
        <taxon>50 kb inversion clade</taxon>
        <taxon>NPAAA clade</taxon>
        <taxon>indigoferoid/millettioid clade</taxon>
        <taxon>Phaseoleae</taxon>
        <taxon>Mucuna</taxon>
    </lineage>
</organism>
<feature type="non-terminal residue" evidence="2">
    <location>
        <position position="1"/>
    </location>
</feature>
<dbReference type="AlphaFoldDB" id="A0A371G9P4"/>
<evidence type="ECO:0000313" key="3">
    <source>
        <dbReference type="Proteomes" id="UP000257109"/>
    </source>
</evidence>
<gene>
    <name evidence="2" type="ORF">CR513_31306</name>
</gene>
<dbReference type="Proteomes" id="UP000257109">
    <property type="component" value="Unassembled WGS sequence"/>
</dbReference>
<comment type="caution">
    <text evidence="2">The sequence shown here is derived from an EMBL/GenBank/DDBJ whole genome shotgun (WGS) entry which is preliminary data.</text>
</comment>
<keyword evidence="3" id="KW-1185">Reference proteome</keyword>
<protein>
    <submittedName>
        <fullName evidence="2">Uncharacterized protein</fullName>
    </submittedName>
</protein>
<feature type="region of interest" description="Disordered" evidence="1">
    <location>
        <begin position="71"/>
        <end position="91"/>
    </location>
</feature>
<evidence type="ECO:0000256" key="1">
    <source>
        <dbReference type="SAM" id="MobiDB-lite"/>
    </source>
</evidence>
<dbReference type="EMBL" id="QJKJ01006278">
    <property type="protein sequence ID" value="RDX87245.1"/>
    <property type="molecule type" value="Genomic_DNA"/>
</dbReference>
<sequence length="118" mass="13439">MFGDRHKNLKLIWRCNLGPTPSCPSETDFSPTLLRPSQRLAETVLGPSLPTFCIHPHMHILVRLESMQNHNWGTSEQPQGTPHRTTSDQAQQYSQTLIPARAHLIPLKGEDFQFARML</sequence>
<evidence type="ECO:0000313" key="2">
    <source>
        <dbReference type="EMBL" id="RDX87245.1"/>
    </source>
</evidence>
<proteinExistence type="predicted"/>